<comment type="caution">
    <text evidence="1">The sequence shown here is derived from an EMBL/GenBank/DDBJ whole genome shotgun (WGS) entry which is preliminary data.</text>
</comment>
<organism evidence="1 2">
    <name type="scientific">Tanacetum coccineum</name>
    <dbReference type="NCBI Taxonomy" id="301880"/>
    <lineage>
        <taxon>Eukaryota</taxon>
        <taxon>Viridiplantae</taxon>
        <taxon>Streptophyta</taxon>
        <taxon>Embryophyta</taxon>
        <taxon>Tracheophyta</taxon>
        <taxon>Spermatophyta</taxon>
        <taxon>Magnoliopsida</taxon>
        <taxon>eudicotyledons</taxon>
        <taxon>Gunneridae</taxon>
        <taxon>Pentapetalae</taxon>
        <taxon>asterids</taxon>
        <taxon>campanulids</taxon>
        <taxon>Asterales</taxon>
        <taxon>Asteraceae</taxon>
        <taxon>Asteroideae</taxon>
        <taxon>Anthemideae</taxon>
        <taxon>Anthemidinae</taxon>
        <taxon>Tanacetum</taxon>
    </lineage>
</organism>
<dbReference type="EMBL" id="BQNB010019161">
    <property type="protein sequence ID" value="GJT82368.1"/>
    <property type="molecule type" value="Genomic_DNA"/>
</dbReference>
<reference evidence="1" key="1">
    <citation type="journal article" date="2022" name="Int. J. Mol. Sci.">
        <title>Draft Genome of Tanacetum Coccineum: Genomic Comparison of Closely Related Tanacetum-Family Plants.</title>
        <authorList>
            <person name="Yamashiro T."/>
            <person name="Shiraishi A."/>
            <person name="Nakayama K."/>
            <person name="Satake H."/>
        </authorList>
    </citation>
    <scope>NUCLEOTIDE SEQUENCE</scope>
</reference>
<reference evidence="1" key="2">
    <citation type="submission" date="2022-01" db="EMBL/GenBank/DDBJ databases">
        <authorList>
            <person name="Yamashiro T."/>
            <person name="Shiraishi A."/>
            <person name="Satake H."/>
            <person name="Nakayama K."/>
        </authorList>
    </citation>
    <scope>NUCLEOTIDE SEQUENCE</scope>
</reference>
<sequence>MRMDRRGKRYSPESETSAAIQGGRSLFLGQMWFIVSILEFMCAARAEIFDQRVAWLRRTPDGCMTHEAICEYSRASMGFFNSYYDSAILDERLVGVSKYSDRTTDGIAEINLRRAGEDTELVRLDYYRILYNTSNHPDLLKYRINVSTLCVQDGYPAS</sequence>
<evidence type="ECO:0000313" key="2">
    <source>
        <dbReference type="Proteomes" id="UP001151760"/>
    </source>
</evidence>
<dbReference type="Proteomes" id="UP001151760">
    <property type="component" value="Unassembled WGS sequence"/>
</dbReference>
<evidence type="ECO:0000313" key="1">
    <source>
        <dbReference type="EMBL" id="GJT82368.1"/>
    </source>
</evidence>
<keyword evidence="2" id="KW-1185">Reference proteome</keyword>
<accession>A0ABQ5H3A1</accession>
<name>A0ABQ5H3A1_9ASTR</name>
<proteinExistence type="predicted"/>
<protein>
    <submittedName>
        <fullName evidence="1">Uncharacterized protein</fullName>
    </submittedName>
</protein>
<gene>
    <name evidence="1" type="ORF">Tco_1056710</name>
</gene>